<dbReference type="OrthoDB" id="5428038at2759"/>
<organism evidence="1 2">
    <name type="scientific">Sclerotinia borealis (strain F-4128)</name>
    <dbReference type="NCBI Taxonomy" id="1432307"/>
    <lineage>
        <taxon>Eukaryota</taxon>
        <taxon>Fungi</taxon>
        <taxon>Dikarya</taxon>
        <taxon>Ascomycota</taxon>
        <taxon>Pezizomycotina</taxon>
        <taxon>Leotiomycetes</taxon>
        <taxon>Helotiales</taxon>
        <taxon>Sclerotiniaceae</taxon>
        <taxon>Sclerotinia</taxon>
    </lineage>
</organism>
<dbReference type="STRING" id="1432307.W9CTR0"/>
<evidence type="ECO:0000313" key="2">
    <source>
        <dbReference type="Proteomes" id="UP000019487"/>
    </source>
</evidence>
<gene>
    <name evidence="1" type="ORF">SBOR_0093</name>
</gene>
<evidence type="ECO:0000313" key="1">
    <source>
        <dbReference type="EMBL" id="ESZ99528.1"/>
    </source>
</evidence>
<dbReference type="EMBL" id="AYSA01000004">
    <property type="protein sequence ID" value="ESZ99528.1"/>
    <property type="molecule type" value="Genomic_DNA"/>
</dbReference>
<name>W9CTR0_SCLBF</name>
<dbReference type="AlphaFoldDB" id="W9CTR0"/>
<dbReference type="HOGENOM" id="CLU_017045_1_0_1"/>
<proteinExistence type="predicted"/>
<keyword evidence="2" id="KW-1185">Reference proteome</keyword>
<dbReference type="Proteomes" id="UP000019487">
    <property type="component" value="Unassembled WGS sequence"/>
</dbReference>
<protein>
    <submittedName>
        <fullName evidence="1">Uncharacterized protein</fullName>
    </submittedName>
</protein>
<comment type="caution">
    <text evidence="1">The sequence shown here is derived from an EMBL/GenBank/DDBJ whole genome shotgun (WGS) entry which is preliminary data.</text>
</comment>
<reference evidence="1 2" key="1">
    <citation type="journal article" date="2014" name="Genome Announc.">
        <title>Draft genome sequence of Sclerotinia borealis, a psychrophilic plant pathogenic fungus.</title>
        <authorList>
            <person name="Mardanov A.V."/>
            <person name="Beletsky A.V."/>
            <person name="Kadnikov V.V."/>
            <person name="Ignatov A.N."/>
            <person name="Ravin N.V."/>
        </authorList>
    </citation>
    <scope>NUCLEOTIDE SEQUENCE [LARGE SCALE GENOMIC DNA]</scope>
    <source>
        <strain evidence="2">F-4157</strain>
    </source>
</reference>
<accession>W9CTR0</accession>
<sequence length="808" mass="91959">MLLRPSTSCRRLKHHPTTFFECVWVSEADLCNAFQRFCGTSNITRRHGSSVPGPLESRRRLGRRRMAHVTELAQAPMYDPGALWCSSWGPEKIESQWKAPTPRFAEQPKHPPTLPSWLMNWTPMQEQLLDDFTETANAEGSIEKNLGVLQQERRIKDHFSDFEKAIRVNHRERGCTIRDRRTGENGKDDHQLSGPAKALELYLSFDKKFQQSLILGLVTSDLLSSTLQAVTDVLLEISSGSYVNIEDSTRPNRNMKGHFRGNNFDVTEQLLAFYTRIWNGIQSCKVLNPMDFDSKVMGEYLSLLARLSGTNGTQLLISEILPSLSEIQLSSNVGTILILLNEWSLGWLDKSKTPTNANESLIKAEASLMASQRSINRLRMLLWSSRGKESPEVSRRIRDALIRASTDLSTARAEVLAAESISIPHSHSIDTMSTTLASLPKEVISVLIRSHSESIASATFLNQKSVAGLKDYLAQSHRIRLNWLSVMSKLENIDDFMFTEAFKLLQQQDLSQFRLDTKRYTLTWRQTAELILNRWTSQGLLKNGNAIINTYKMKTLHYPWSLGLLLWSLEKYGQLSDDNLYSLFDFLRDVGEFRHIHAVLKQSRMFNLQVNANVLADLVNNMTPVNLQAAYDIYMRYCIGKVEPEACAPLIATMIYHGSGGIWSALDAPIYAAMPKWKRHAPSPKVLSLARIELVNEIAKAFAHGKVQSPRQALRNVTQCWHYLRAHKVKPTSEISSIITQLGITVDVKNENWGRTERVRWVLKVVEKVEGPEVADAVRRAVANWRGKLRLKLERFKIQKREEGNIMY</sequence>